<dbReference type="InterPro" id="IPR026935">
    <property type="entry name" value="BtrH_N"/>
</dbReference>
<dbReference type="RefSeq" id="WP_157847021.1">
    <property type="nucleotide sequence ID" value="NZ_CP108164.1"/>
</dbReference>
<protein>
    <submittedName>
        <fullName evidence="2">BtrH N-terminal domain-containing protein</fullName>
    </submittedName>
</protein>
<name>A0ABZ1KIC5_STRAH</name>
<evidence type="ECO:0000259" key="1">
    <source>
        <dbReference type="Pfam" id="PF14399"/>
    </source>
</evidence>
<sequence>MKAALVSDALGWRHDLAGCLHGCMATLLHHRGVAPLETLGAAWGFWHLPGDIRREEYYYPCDSGVSLLGALAPYHPVRSTWHHPADAAEGWAQVRAEVAAGRLVAVAVDNFELPFRPAYQDVHSNHMVIVQGFDEERGTVRVLDAVPPRFHGDITLEQLTAARDSGNPAVHDRDMFFTDVRIGNRWLSVELDAAPEDFPAFDRAHIRSVIERNVEGFRKGTPGPRLTGAEGLTAFLAWAGERLAAGEAVRDELFVVTGAALACTAVHADWLALAARTLAEPGLADAARGVERIAHHFSAIRIMSALTSSGELGPDRLARRSHALRSDLEQVLDVLAYEGAAL</sequence>
<feature type="domain" description="Butirosin biosynthesis protein H N-terminal" evidence="1">
    <location>
        <begin position="19"/>
        <end position="144"/>
    </location>
</feature>
<dbReference type="EMBL" id="CP108164">
    <property type="protein sequence ID" value="WTQ78952.1"/>
    <property type="molecule type" value="Genomic_DNA"/>
</dbReference>
<evidence type="ECO:0000313" key="2">
    <source>
        <dbReference type="EMBL" id="WTQ78952.1"/>
    </source>
</evidence>
<evidence type="ECO:0000313" key="3">
    <source>
        <dbReference type="Proteomes" id="UP001622557"/>
    </source>
</evidence>
<dbReference type="Pfam" id="PF14399">
    <property type="entry name" value="BtrH_N"/>
    <property type="match status" value="1"/>
</dbReference>
<dbReference type="Proteomes" id="UP001622557">
    <property type="component" value="Chromosome"/>
</dbReference>
<proteinExistence type="predicted"/>
<reference evidence="2 3" key="1">
    <citation type="submission" date="2022-10" db="EMBL/GenBank/DDBJ databases">
        <title>The complete genomes of actinobacterial strains from the NBC collection.</title>
        <authorList>
            <person name="Joergensen T.S."/>
            <person name="Alvarez Arevalo M."/>
            <person name="Sterndorff E.B."/>
            <person name="Faurdal D."/>
            <person name="Vuksanovic O."/>
            <person name="Mourched A.-S."/>
            <person name="Charusanti P."/>
            <person name="Shaw S."/>
            <person name="Blin K."/>
            <person name="Weber T."/>
        </authorList>
    </citation>
    <scope>NUCLEOTIDE SEQUENCE [LARGE SCALE GENOMIC DNA]</scope>
    <source>
        <strain evidence="2 3">NBC_00156</strain>
    </source>
</reference>
<organism evidence="2 3">
    <name type="scientific">Streptomyces achromogenes</name>
    <dbReference type="NCBI Taxonomy" id="67255"/>
    <lineage>
        <taxon>Bacteria</taxon>
        <taxon>Bacillati</taxon>
        <taxon>Actinomycetota</taxon>
        <taxon>Actinomycetes</taxon>
        <taxon>Kitasatosporales</taxon>
        <taxon>Streptomycetaceae</taxon>
        <taxon>Streptomyces</taxon>
    </lineage>
</organism>
<gene>
    <name evidence="2" type="ORF">OG350_00960</name>
</gene>
<accession>A0ABZ1KIC5</accession>
<keyword evidence="3" id="KW-1185">Reference proteome</keyword>
<dbReference type="GeneID" id="97278948"/>